<sequence>METLVFDLLSFTTGLSLEVAAGRDTKPTLTYSEPSSSLSKAHSETDGIAETGASSSADRTDLVTTACLPPKLSILLQETSEIEVLLSLFELGEVLSFVSSN</sequence>
<gene>
    <name evidence="1" type="ORF">RHMOL_Rhmol10G0142900</name>
</gene>
<accession>A0ACC0M273</accession>
<dbReference type="Proteomes" id="UP001062846">
    <property type="component" value="Chromosome 10"/>
</dbReference>
<comment type="caution">
    <text evidence="1">The sequence shown here is derived from an EMBL/GenBank/DDBJ whole genome shotgun (WGS) entry which is preliminary data.</text>
</comment>
<reference evidence="1" key="1">
    <citation type="submission" date="2022-02" db="EMBL/GenBank/DDBJ databases">
        <title>Plant Genome Project.</title>
        <authorList>
            <person name="Zhang R.-G."/>
        </authorList>
    </citation>
    <scope>NUCLEOTIDE SEQUENCE</scope>
    <source>
        <strain evidence="1">AT1</strain>
    </source>
</reference>
<protein>
    <submittedName>
        <fullName evidence="1">Uncharacterized protein</fullName>
    </submittedName>
</protein>
<evidence type="ECO:0000313" key="2">
    <source>
        <dbReference type="Proteomes" id="UP001062846"/>
    </source>
</evidence>
<keyword evidence="2" id="KW-1185">Reference proteome</keyword>
<evidence type="ECO:0000313" key="1">
    <source>
        <dbReference type="EMBL" id="KAI8535025.1"/>
    </source>
</evidence>
<proteinExistence type="predicted"/>
<organism evidence="1 2">
    <name type="scientific">Rhododendron molle</name>
    <name type="common">Chinese azalea</name>
    <name type="synonym">Azalea mollis</name>
    <dbReference type="NCBI Taxonomy" id="49168"/>
    <lineage>
        <taxon>Eukaryota</taxon>
        <taxon>Viridiplantae</taxon>
        <taxon>Streptophyta</taxon>
        <taxon>Embryophyta</taxon>
        <taxon>Tracheophyta</taxon>
        <taxon>Spermatophyta</taxon>
        <taxon>Magnoliopsida</taxon>
        <taxon>eudicotyledons</taxon>
        <taxon>Gunneridae</taxon>
        <taxon>Pentapetalae</taxon>
        <taxon>asterids</taxon>
        <taxon>Ericales</taxon>
        <taxon>Ericaceae</taxon>
        <taxon>Ericoideae</taxon>
        <taxon>Rhodoreae</taxon>
        <taxon>Rhododendron</taxon>
    </lineage>
</organism>
<dbReference type="EMBL" id="CM046397">
    <property type="protein sequence ID" value="KAI8535025.1"/>
    <property type="molecule type" value="Genomic_DNA"/>
</dbReference>
<name>A0ACC0M273_RHOML</name>